<evidence type="ECO:0008006" key="3">
    <source>
        <dbReference type="Google" id="ProtNLM"/>
    </source>
</evidence>
<gene>
    <name evidence="1" type="ORF">AMTR_s00015p00213020</name>
</gene>
<proteinExistence type="predicted"/>
<dbReference type="HOGENOM" id="CLU_103508_0_0_1"/>
<name>W1PNX9_AMBTC</name>
<evidence type="ECO:0000313" key="2">
    <source>
        <dbReference type="Proteomes" id="UP000017836"/>
    </source>
</evidence>
<reference evidence="2" key="1">
    <citation type="journal article" date="2013" name="Science">
        <title>The Amborella genome and the evolution of flowering plants.</title>
        <authorList>
            <consortium name="Amborella Genome Project"/>
        </authorList>
    </citation>
    <scope>NUCLEOTIDE SEQUENCE [LARGE SCALE GENOMIC DNA]</scope>
</reference>
<sequence length="234" mass="27115">MYLSLENQVKVRRRSLQRRGVNDLTLMEPYDESYLDDLTDLPINFIPPDFRICFNGKGDTNLHMTSYLLAMPTLCDKPLALKVMFVHSITEDAVTCYNKFVGDYSKASCRDMFRKFMTDHRVKNPCPISQGELVGFKQGSDEVLTDIFDWFNAMVKRVTKSPLSDPTKINMIMENSNLEYKLFFSHDGVPLNFNIMLDRVTLYERTKSQTTNTKSIENKRINELPRKIARGKAQ</sequence>
<evidence type="ECO:0000313" key="1">
    <source>
        <dbReference type="EMBL" id="ERN08885.1"/>
    </source>
</evidence>
<organism evidence="1 2">
    <name type="scientific">Amborella trichopoda</name>
    <dbReference type="NCBI Taxonomy" id="13333"/>
    <lineage>
        <taxon>Eukaryota</taxon>
        <taxon>Viridiplantae</taxon>
        <taxon>Streptophyta</taxon>
        <taxon>Embryophyta</taxon>
        <taxon>Tracheophyta</taxon>
        <taxon>Spermatophyta</taxon>
        <taxon>Magnoliopsida</taxon>
        <taxon>Amborellales</taxon>
        <taxon>Amborellaceae</taxon>
        <taxon>Amborella</taxon>
    </lineage>
</organism>
<protein>
    <recommendedName>
        <fullName evidence="3">Retrotransposon gag domain-containing protein</fullName>
    </recommendedName>
</protein>
<dbReference type="Gramene" id="ERN08885">
    <property type="protein sequence ID" value="ERN08885"/>
    <property type="gene ID" value="AMTR_s00015p00213020"/>
</dbReference>
<dbReference type="Proteomes" id="UP000017836">
    <property type="component" value="Unassembled WGS sequence"/>
</dbReference>
<keyword evidence="2" id="KW-1185">Reference proteome</keyword>
<dbReference type="EMBL" id="KI393208">
    <property type="protein sequence ID" value="ERN08885.1"/>
    <property type="molecule type" value="Genomic_DNA"/>
</dbReference>
<accession>W1PNX9</accession>
<dbReference type="AlphaFoldDB" id="W1PNX9"/>